<dbReference type="GO" id="GO:0001653">
    <property type="term" value="F:peptide receptor activity"/>
    <property type="evidence" value="ECO:0007669"/>
    <property type="project" value="TreeGrafter"/>
</dbReference>
<dbReference type="EMBL" id="ASPP01039476">
    <property type="protein sequence ID" value="ETO01006.1"/>
    <property type="molecule type" value="Genomic_DNA"/>
</dbReference>
<dbReference type="GO" id="GO:0004016">
    <property type="term" value="F:adenylate cyclase activity"/>
    <property type="evidence" value="ECO:0007669"/>
    <property type="project" value="TreeGrafter"/>
</dbReference>
<dbReference type="GO" id="GO:0000166">
    <property type="term" value="F:nucleotide binding"/>
    <property type="evidence" value="ECO:0007669"/>
    <property type="project" value="UniProtKB-KW"/>
</dbReference>
<keyword evidence="2 7" id="KW-0812">Transmembrane</keyword>
<evidence type="ECO:0000256" key="2">
    <source>
        <dbReference type="ARBA" id="ARBA00022692"/>
    </source>
</evidence>
<dbReference type="Pfam" id="PF00211">
    <property type="entry name" value="Guanylate_cyc"/>
    <property type="match status" value="1"/>
</dbReference>
<evidence type="ECO:0000256" key="5">
    <source>
        <dbReference type="ARBA" id="ARBA00023136"/>
    </source>
</evidence>
<name>X6LI28_RETFI</name>
<dbReference type="GO" id="GO:0035556">
    <property type="term" value="P:intracellular signal transduction"/>
    <property type="evidence" value="ECO:0007669"/>
    <property type="project" value="InterPro"/>
</dbReference>
<dbReference type="PANTHER" id="PTHR11920:SF335">
    <property type="entry name" value="GUANYLATE CYCLASE"/>
    <property type="match status" value="1"/>
</dbReference>
<keyword evidence="4 7" id="KW-1133">Transmembrane helix</keyword>
<evidence type="ECO:0000256" key="3">
    <source>
        <dbReference type="ARBA" id="ARBA00022741"/>
    </source>
</evidence>
<evidence type="ECO:0000313" key="10">
    <source>
        <dbReference type="Proteomes" id="UP000023152"/>
    </source>
</evidence>
<keyword evidence="10" id="KW-1185">Reference proteome</keyword>
<evidence type="ECO:0000256" key="7">
    <source>
        <dbReference type="SAM" id="Phobius"/>
    </source>
</evidence>
<evidence type="ECO:0000256" key="1">
    <source>
        <dbReference type="ARBA" id="ARBA00004370"/>
    </source>
</evidence>
<protein>
    <submittedName>
        <fullName evidence="9">Adenylate cyclase</fullName>
    </submittedName>
</protein>
<reference evidence="9 10" key="1">
    <citation type="journal article" date="2013" name="Curr. Biol.">
        <title>The Genome of the Foraminiferan Reticulomyxa filosa.</title>
        <authorList>
            <person name="Glockner G."/>
            <person name="Hulsmann N."/>
            <person name="Schleicher M."/>
            <person name="Noegel A.A."/>
            <person name="Eichinger L."/>
            <person name="Gallinger C."/>
            <person name="Pawlowski J."/>
            <person name="Sierra R."/>
            <person name="Euteneuer U."/>
            <person name="Pillet L."/>
            <person name="Moustafa A."/>
            <person name="Platzer M."/>
            <person name="Groth M."/>
            <person name="Szafranski K."/>
            <person name="Schliwa M."/>
        </authorList>
    </citation>
    <scope>NUCLEOTIDE SEQUENCE [LARGE SCALE GENOMIC DNA]</scope>
</reference>
<feature type="transmembrane region" description="Helical" evidence="7">
    <location>
        <begin position="94"/>
        <end position="121"/>
    </location>
</feature>
<dbReference type="GO" id="GO:0005886">
    <property type="term" value="C:plasma membrane"/>
    <property type="evidence" value="ECO:0007669"/>
    <property type="project" value="TreeGrafter"/>
</dbReference>
<feature type="domain" description="Guanylate cyclase" evidence="8">
    <location>
        <begin position="257"/>
        <end position="309"/>
    </location>
</feature>
<dbReference type="GO" id="GO:0007168">
    <property type="term" value="P:receptor guanylyl cyclase signaling pathway"/>
    <property type="evidence" value="ECO:0007669"/>
    <property type="project" value="TreeGrafter"/>
</dbReference>
<feature type="non-terminal residue" evidence="9">
    <location>
        <position position="1"/>
    </location>
</feature>
<dbReference type="InterPro" id="IPR001054">
    <property type="entry name" value="A/G_cyclase"/>
</dbReference>
<keyword evidence="6" id="KW-0456">Lyase</keyword>
<dbReference type="SUPFAM" id="SSF55073">
    <property type="entry name" value="Nucleotide cyclase"/>
    <property type="match status" value="1"/>
</dbReference>
<gene>
    <name evidence="9" type="ORF">RFI_36434</name>
</gene>
<feature type="transmembrane region" description="Helical" evidence="7">
    <location>
        <begin position="142"/>
        <end position="162"/>
    </location>
</feature>
<evidence type="ECO:0000259" key="8">
    <source>
        <dbReference type="PROSITE" id="PS50125"/>
    </source>
</evidence>
<evidence type="ECO:0000256" key="4">
    <source>
        <dbReference type="ARBA" id="ARBA00022989"/>
    </source>
</evidence>
<dbReference type="AlphaFoldDB" id="X6LI28"/>
<dbReference type="InterPro" id="IPR029787">
    <property type="entry name" value="Nucleotide_cyclase"/>
</dbReference>
<evidence type="ECO:0000256" key="6">
    <source>
        <dbReference type="ARBA" id="ARBA00023239"/>
    </source>
</evidence>
<comment type="subcellular location">
    <subcellularLocation>
        <location evidence="1">Membrane</location>
    </subcellularLocation>
</comment>
<dbReference type="PANTHER" id="PTHR11920">
    <property type="entry name" value="GUANYLYL CYCLASE"/>
    <property type="match status" value="1"/>
</dbReference>
<accession>X6LI28</accession>
<dbReference type="InterPro" id="IPR050401">
    <property type="entry name" value="Cyclic_nucleotide_synthase"/>
</dbReference>
<dbReference type="Proteomes" id="UP000023152">
    <property type="component" value="Unassembled WGS sequence"/>
</dbReference>
<feature type="transmembrane region" description="Helical" evidence="7">
    <location>
        <begin position="25"/>
        <end position="50"/>
    </location>
</feature>
<dbReference type="PROSITE" id="PS50125">
    <property type="entry name" value="GUANYLATE_CYCLASE_2"/>
    <property type="match status" value="1"/>
</dbReference>
<organism evidence="9 10">
    <name type="scientific">Reticulomyxa filosa</name>
    <dbReference type="NCBI Taxonomy" id="46433"/>
    <lineage>
        <taxon>Eukaryota</taxon>
        <taxon>Sar</taxon>
        <taxon>Rhizaria</taxon>
        <taxon>Retaria</taxon>
        <taxon>Foraminifera</taxon>
        <taxon>Monothalamids</taxon>
        <taxon>Reticulomyxidae</taxon>
        <taxon>Reticulomyxa</taxon>
    </lineage>
</organism>
<proteinExistence type="predicted"/>
<comment type="caution">
    <text evidence="9">The sequence shown here is derived from an EMBL/GenBank/DDBJ whole genome shotgun (WGS) entry which is preliminary data.</text>
</comment>
<evidence type="ECO:0000313" key="9">
    <source>
        <dbReference type="EMBL" id="ETO01006.1"/>
    </source>
</evidence>
<feature type="transmembrane region" description="Helical" evidence="7">
    <location>
        <begin position="168"/>
        <end position="195"/>
    </location>
</feature>
<keyword evidence="3" id="KW-0547">Nucleotide-binding</keyword>
<dbReference type="Gene3D" id="3.30.70.1230">
    <property type="entry name" value="Nucleotide cyclase"/>
    <property type="match status" value="1"/>
</dbReference>
<keyword evidence="5 7" id="KW-0472">Membrane</keyword>
<feature type="transmembrane region" description="Helical" evidence="7">
    <location>
        <begin position="62"/>
        <end position="82"/>
    </location>
</feature>
<dbReference type="GO" id="GO:0004383">
    <property type="term" value="F:guanylate cyclase activity"/>
    <property type="evidence" value="ECO:0007669"/>
    <property type="project" value="TreeGrafter"/>
</dbReference>
<sequence>HDSSVSEDFNSNVTPPPNFYIQSNLLIPLLVEAIVAFIFLLLICISHILSHGRQQRKQFYRCMIVVYVFFWLHVLGVTYVTAETNRLFARFIANVFYILSFSVFPFRFFEIGISSFVMVFFVDNGFLSHNSSYFFILQHTYFFMYIYTYICLHTCYMYTYIYKFCVCVLFPICGCVVNVPTFAIDTSVLLVSMIIGYKQEKEWRRNIVYEEAIEKSKKEREQSTSVLLPLFVAQQLLCKSIPEQSKQFLKQQFQSATVFQSDLMGFTQLSSILDPSFVVSLLHHFYSKYDQFAAQFNVEKIETIGLTFFRFVELVYKLIFLTNHM</sequence>